<keyword evidence="1" id="KW-0812">Transmembrane</keyword>
<name>A0A1M6QVC5_9CLOT</name>
<gene>
    <name evidence="2" type="ORF">SAMN02745163_03466</name>
</gene>
<feature type="transmembrane region" description="Helical" evidence="1">
    <location>
        <begin position="5"/>
        <end position="24"/>
    </location>
</feature>
<organism evidence="2 3">
    <name type="scientific">Clostridium cavendishii DSM 21758</name>
    <dbReference type="NCBI Taxonomy" id="1121302"/>
    <lineage>
        <taxon>Bacteria</taxon>
        <taxon>Bacillati</taxon>
        <taxon>Bacillota</taxon>
        <taxon>Clostridia</taxon>
        <taxon>Eubacteriales</taxon>
        <taxon>Clostridiaceae</taxon>
        <taxon>Clostridium</taxon>
    </lineage>
</organism>
<dbReference type="STRING" id="1121302.SAMN02745163_03466"/>
<reference evidence="2 3" key="1">
    <citation type="submission" date="2016-11" db="EMBL/GenBank/DDBJ databases">
        <authorList>
            <person name="Jaros S."/>
            <person name="Januszkiewicz K."/>
            <person name="Wedrychowicz H."/>
        </authorList>
    </citation>
    <scope>NUCLEOTIDE SEQUENCE [LARGE SCALE GENOMIC DNA]</scope>
    <source>
        <strain evidence="2 3">DSM 21758</strain>
    </source>
</reference>
<dbReference type="AlphaFoldDB" id="A0A1M6QVC5"/>
<evidence type="ECO:0000256" key="1">
    <source>
        <dbReference type="SAM" id="Phobius"/>
    </source>
</evidence>
<keyword evidence="1" id="KW-0472">Membrane</keyword>
<dbReference type="Proteomes" id="UP000184310">
    <property type="component" value="Unassembled WGS sequence"/>
</dbReference>
<dbReference type="EMBL" id="FQZB01000015">
    <property type="protein sequence ID" value="SHK24156.1"/>
    <property type="molecule type" value="Genomic_DNA"/>
</dbReference>
<feature type="transmembrane region" description="Helical" evidence="1">
    <location>
        <begin position="30"/>
        <end position="51"/>
    </location>
</feature>
<accession>A0A1M6QVC5</accession>
<protein>
    <submittedName>
        <fullName evidence="2">Uncharacterized protein</fullName>
    </submittedName>
</protein>
<sequence>MKNSYLKLSIYFLILLTIIAYLAITNINDPIFFVLLGSFICGFIVSIFCLIDGIKERKKEFKL</sequence>
<proteinExistence type="predicted"/>
<keyword evidence="3" id="KW-1185">Reference proteome</keyword>
<evidence type="ECO:0000313" key="3">
    <source>
        <dbReference type="Proteomes" id="UP000184310"/>
    </source>
</evidence>
<keyword evidence="1" id="KW-1133">Transmembrane helix</keyword>
<evidence type="ECO:0000313" key="2">
    <source>
        <dbReference type="EMBL" id="SHK24156.1"/>
    </source>
</evidence>